<keyword evidence="2" id="KW-1185">Reference proteome</keyword>
<dbReference type="EMBL" id="DS269387">
    <property type="protein sequence ID" value="EFP13349.1"/>
    <property type="molecule type" value="Genomic_DNA"/>
</dbReference>
<evidence type="ECO:0000313" key="2">
    <source>
        <dbReference type="Proteomes" id="UP000008281"/>
    </source>
</evidence>
<dbReference type="InterPro" id="IPR021942">
    <property type="entry name" value="DUF3557"/>
</dbReference>
<gene>
    <name evidence="1" type="ORF">CRE_13187</name>
</gene>
<proteinExistence type="predicted"/>
<name>E3NPK6_CAERE</name>
<dbReference type="AlphaFoldDB" id="E3NPK6"/>
<dbReference type="PANTHER" id="PTHR31379:SF1">
    <property type="entry name" value="F-BOX C PROTEIN-RELATED"/>
    <property type="match status" value="1"/>
</dbReference>
<accession>E3NPK6</accession>
<dbReference type="Proteomes" id="UP000008281">
    <property type="component" value="Unassembled WGS sequence"/>
</dbReference>
<evidence type="ECO:0000313" key="1">
    <source>
        <dbReference type="EMBL" id="EFP13349.1"/>
    </source>
</evidence>
<reference evidence="1" key="1">
    <citation type="submission" date="2007-07" db="EMBL/GenBank/DDBJ databases">
        <title>PCAP assembly of the Caenorhabditis remanei genome.</title>
        <authorList>
            <consortium name="The Caenorhabditis remanei Sequencing Consortium"/>
            <person name="Wilson R.K."/>
        </authorList>
    </citation>
    <scope>NUCLEOTIDE SEQUENCE [LARGE SCALE GENOMIC DNA]</scope>
    <source>
        <strain evidence="1">PB4641</strain>
    </source>
</reference>
<dbReference type="InParanoid" id="E3NPK6"/>
<evidence type="ECO:0008006" key="3">
    <source>
        <dbReference type="Google" id="ProtNLM"/>
    </source>
</evidence>
<dbReference type="HOGENOM" id="CLU_042576_3_1_1"/>
<dbReference type="PANTHER" id="PTHR31379">
    <property type="entry name" value="F-BOX C PROTEIN-RELATED-RELATED"/>
    <property type="match status" value="1"/>
</dbReference>
<sequence length="206" mass="24168">MPIGLSYPGLRCVLEHLDAVKRQATFKTFKIAVLQRSEKTIPLRLNYLQIYKAVTSLDDFSFDLREFNEELQFSCDDRKTIWKRNIPQNLDTQTVENKINQYYMGGRTSVYVKRLEVFGPHADLALPVDSKFKVTELDAKHCNFEYYLPIIDPISFPLKYLRCKLAGLHTYYYPVFRSAESLSFNIFEEQSEEEMICLHKLPCKTI</sequence>
<organism evidence="2">
    <name type="scientific">Caenorhabditis remanei</name>
    <name type="common">Caenorhabditis vulgaris</name>
    <dbReference type="NCBI Taxonomy" id="31234"/>
    <lineage>
        <taxon>Eukaryota</taxon>
        <taxon>Metazoa</taxon>
        <taxon>Ecdysozoa</taxon>
        <taxon>Nematoda</taxon>
        <taxon>Chromadorea</taxon>
        <taxon>Rhabditida</taxon>
        <taxon>Rhabditina</taxon>
        <taxon>Rhabditomorpha</taxon>
        <taxon>Rhabditoidea</taxon>
        <taxon>Rhabditidae</taxon>
        <taxon>Peloderinae</taxon>
        <taxon>Caenorhabditis</taxon>
    </lineage>
</organism>
<protein>
    <recommendedName>
        <fullName evidence="3">DUF38 domain-containing protein</fullName>
    </recommendedName>
</protein>